<sequence>MMTDLPADHDPHEGSRDAHEWAMLIMADADAVPDPRNLDRLGPHQRAFDVWIAENPSRKLAYLRVVDTVQQASQAAVQTHSRRPLLHQTRKVESRPPRLLLAASVALCLLAATGLLWRSTDAPPSLIGQSEARTPLETRVGEVRTERLEDGSSILLDTDTLVLIGYTAERRTIELKRGRARFTVASQTARPFLVHGGGIEVTAGVGQFDMTIRKGARVHAIEGEVNVTLPRTDPRQLPKALTLHSGQLLTLKAGQIPDFSVNPAKRSEQQWVSGVKSYDYVPVSDVIAEANSYSETKIVLAQPMLGAREIFADIEIRNIERVAQALSSFLNLKIERTQKDILLLTAEK</sequence>
<evidence type="ECO:0000259" key="1">
    <source>
        <dbReference type="Pfam" id="PF04773"/>
    </source>
</evidence>
<accession>A0A401J2T8</accession>
<gene>
    <name evidence="2" type="ORF">MBESOW_P2184</name>
</gene>
<keyword evidence="3" id="KW-1185">Reference proteome</keyword>
<comment type="caution">
    <text evidence="2">The sequence shown here is derived from an EMBL/GenBank/DDBJ whole genome shotgun (WGS) entry which is preliminary data.</text>
</comment>
<dbReference type="AlphaFoldDB" id="A0A401J2T8"/>
<dbReference type="Proteomes" id="UP000290975">
    <property type="component" value="Unassembled WGS sequence"/>
</dbReference>
<keyword evidence="2" id="KW-0812">Transmembrane</keyword>
<dbReference type="PANTHER" id="PTHR30273">
    <property type="entry name" value="PERIPLASMIC SIGNAL SENSOR AND SIGMA FACTOR ACTIVATOR FECR-RELATED"/>
    <property type="match status" value="1"/>
</dbReference>
<dbReference type="GO" id="GO:0016989">
    <property type="term" value="F:sigma factor antagonist activity"/>
    <property type="evidence" value="ECO:0007669"/>
    <property type="project" value="TreeGrafter"/>
</dbReference>
<protein>
    <submittedName>
        <fullName evidence="2">Transmembrane sensor</fullName>
    </submittedName>
</protein>
<proteinExistence type="predicted"/>
<dbReference type="InterPro" id="IPR012373">
    <property type="entry name" value="Ferrdict_sens_TM"/>
</dbReference>
<evidence type="ECO:0000313" key="2">
    <source>
        <dbReference type="EMBL" id="GBH30928.1"/>
    </source>
</evidence>
<dbReference type="InterPro" id="IPR006860">
    <property type="entry name" value="FecR"/>
</dbReference>
<dbReference type="PANTHER" id="PTHR30273:SF2">
    <property type="entry name" value="PROTEIN FECR"/>
    <property type="match status" value="1"/>
</dbReference>
<evidence type="ECO:0000313" key="3">
    <source>
        <dbReference type="Proteomes" id="UP000290975"/>
    </source>
</evidence>
<organism evidence="2 3">
    <name type="scientific">Sphingobium xenophagum</name>
    <dbReference type="NCBI Taxonomy" id="121428"/>
    <lineage>
        <taxon>Bacteria</taxon>
        <taxon>Pseudomonadati</taxon>
        <taxon>Pseudomonadota</taxon>
        <taxon>Alphaproteobacteria</taxon>
        <taxon>Sphingomonadales</taxon>
        <taxon>Sphingomonadaceae</taxon>
        <taxon>Sphingobium</taxon>
    </lineage>
</organism>
<dbReference type="Gene3D" id="2.60.120.1440">
    <property type="match status" value="1"/>
</dbReference>
<feature type="domain" description="FecR protein" evidence="1">
    <location>
        <begin position="136"/>
        <end position="225"/>
    </location>
</feature>
<dbReference type="EMBL" id="BBQY01000008">
    <property type="protein sequence ID" value="GBH30928.1"/>
    <property type="molecule type" value="Genomic_DNA"/>
</dbReference>
<dbReference type="PIRSF" id="PIRSF018266">
    <property type="entry name" value="FecR"/>
    <property type="match status" value="1"/>
</dbReference>
<reference evidence="2 3" key="1">
    <citation type="submission" date="2014-12" db="EMBL/GenBank/DDBJ databases">
        <title>Whole genome sequencing of Sphingobium xenophagum OW59.</title>
        <authorList>
            <person name="Ohta Y."/>
            <person name="Nishi S."/>
            <person name="Hatada Y."/>
        </authorList>
    </citation>
    <scope>NUCLEOTIDE SEQUENCE [LARGE SCALE GENOMIC DNA]</scope>
    <source>
        <strain evidence="2 3">OW59</strain>
    </source>
</reference>
<keyword evidence="2" id="KW-0472">Membrane</keyword>
<dbReference type="Pfam" id="PF04773">
    <property type="entry name" value="FecR"/>
    <property type="match status" value="1"/>
</dbReference>
<dbReference type="RefSeq" id="WP_119748304.1">
    <property type="nucleotide sequence ID" value="NZ_BBQY01000008.1"/>
</dbReference>
<name>A0A401J2T8_SPHXE</name>